<reference evidence="1" key="1">
    <citation type="submission" date="2020-10" db="EMBL/GenBank/DDBJ databases">
        <authorList>
            <person name="Gilroy R."/>
        </authorList>
    </citation>
    <scope>NUCLEOTIDE SEQUENCE</scope>
    <source>
        <strain evidence="1">CHK181-108</strain>
    </source>
</reference>
<dbReference type="InterPro" id="IPR023198">
    <property type="entry name" value="PGP-like_dom2"/>
</dbReference>
<dbReference type="Pfam" id="PF13419">
    <property type="entry name" value="HAD_2"/>
    <property type="match status" value="1"/>
</dbReference>
<dbReference type="InterPro" id="IPR006439">
    <property type="entry name" value="HAD-SF_hydro_IA"/>
</dbReference>
<reference evidence="1" key="2">
    <citation type="journal article" date="2021" name="PeerJ">
        <title>Extensive microbial diversity within the chicken gut microbiome revealed by metagenomics and culture.</title>
        <authorList>
            <person name="Gilroy R."/>
            <person name="Ravi A."/>
            <person name="Getino M."/>
            <person name="Pursley I."/>
            <person name="Horton D.L."/>
            <person name="Alikhan N.F."/>
            <person name="Baker D."/>
            <person name="Gharbi K."/>
            <person name="Hall N."/>
            <person name="Watson M."/>
            <person name="Adriaenssens E.M."/>
            <person name="Foster-Nyarko E."/>
            <person name="Jarju S."/>
            <person name="Secka A."/>
            <person name="Antonio M."/>
            <person name="Oren A."/>
            <person name="Chaudhuri R.R."/>
            <person name="La Ragione R."/>
            <person name="Hildebrand F."/>
            <person name="Pallen M.J."/>
        </authorList>
    </citation>
    <scope>NUCLEOTIDE SEQUENCE</scope>
    <source>
        <strain evidence="1">CHK181-108</strain>
    </source>
</reference>
<dbReference type="SFLD" id="SFLDG01129">
    <property type="entry name" value="C1.5:_HAD__Beta-PGM__Phosphata"/>
    <property type="match status" value="1"/>
</dbReference>
<dbReference type="PANTHER" id="PTHR18901">
    <property type="entry name" value="2-DEOXYGLUCOSE-6-PHOSPHATE PHOSPHATASE 2"/>
    <property type="match status" value="1"/>
</dbReference>
<evidence type="ECO:0000313" key="1">
    <source>
        <dbReference type="EMBL" id="HIT84994.1"/>
    </source>
</evidence>
<dbReference type="Gene3D" id="1.10.150.240">
    <property type="entry name" value="Putative phosphatase, domain 2"/>
    <property type="match status" value="1"/>
</dbReference>
<evidence type="ECO:0000313" key="2">
    <source>
        <dbReference type="Proteomes" id="UP000824165"/>
    </source>
</evidence>
<dbReference type="SUPFAM" id="SSF56784">
    <property type="entry name" value="HAD-like"/>
    <property type="match status" value="1"/>
</dbReference>
<dbReference type="AlphaFoldDB" id="A0A9D1H3T6"/>
<dbReference type="Gene3D" id="3.40.50.1000">
    <property type="entry name" value="HAD superfamily/HAD-like"/>
    <property type="match status" value="1"/>
</dbReference>
<dbReference type="EMBL" id="DVLU01000030">
    <property type="protein sequence ID" value="HIT84994.1"/>
    <property type="molecule type" value="Genomic_DNA"/>
</dbReference>
<proteinExistence type="predicted"/>
<comment type="caution">
    <text evidence="1">The sequence shown here is derived from an EMBL/GenBank/DDBJ whole genome shotgun (WGS) entry which is preliminary data.</text>
</comment>
<protein>
    <submittedName>
        <fullName evidence="1">HAD family phosphatase</fullName>
    </submittedName>
</protein>
<dbReference type="InterPro" id="IPR023214">
    <property type="entry name" value="HAD_sf"/>
</dbReference>
<dbReference type="SFLD" id="SFLDS00003">
    <property type="entry name" value="Haloacid_Dehalogenase"/>
    <property type="match status" value="1"/>
</dbReference>
<accession>A0A9D1H3T6</accession>
<dbReference type="NCBIfam" id="TIGR01509">
    <property type="entry name" value="HAD-SF-IA-v3"/>
    <property type="match status" value="1"/>
</dbReference>
<organism evidence="1 2">
    <name type="scientific">Candidatus Ornithomonoglobus intestinigallinarum</name>
    <dbReference type="NCBI Taxonomy" id="2840894"/>
    <lineage>
        <taxon>Bacteria</taxon>
        <taxon>Bacillati</taxon>
        <taxon>Bacillota</taxon>
        <taxon>Clostridia</taxon>
        <taxon>Candidatus Ornithomonoglobus</taxon>
    </lineage>
</organism>
<dbReference type="InterPro" id="IPR041492">
    <property type="entry name" value="HAD_2"/>
</dbReference>
<dbReference type="InterPro" id="IPR036412">
    <property type="entry name" value="HAD-like_sf"/>
</dbReference>
<dbReference type="PRINTS" id="PR00413">
    <property type="entry name" value="HADHALOGNASE"/>
</dbReference>
<dbReference type="Proteomes" id="UP000824165">
    <property type="component" value="Unassembled WGS sequence"/>
</dbReference>
<gene>
    <name evidence="1" type="ORF">IAA60_03695</name>
</gene>
<dbReference type="PANTHER" id="PTHR18901:SF38">
    <property type="entry name" value="PSEUDOURIDINE-5'-PHOSPHATASE"/>
    <property type="match status" value="1"/>
</dbReference>
<name>A0A9D1H3T6_9FIRM</name>
<sequence>MAEQSLKLAVFDMDGLIFDSERMFMEKLDIVMAKAGYVLTLESYLELLGMNEDSCERVMKKHYGEDYPYRTLSDAARTLFNEDAEKNGLPVKRGIPELLEYLNGRGVKCAVASSTAAKYVKHYLELSGLDKYFYTVVGGDMVQKSKPAPDIFLKACELSGAKPDEAVVFEDSENGIRAAHNGNIPVIWIPDMKDNDPDVVSLCAAEADDGFCAVKLIGRLFPDK</sequence>